<organism evidence="2 3">
    <name type="scientific">Dispira parvispora</name>
    <dbReference type="NCBI Taxonomy" id="1520584"/>
    <lineage>
        <taxon>Eukaryota</taxon>
        <taxon>Fungi</taxon>
        <taxon>Fungi incertae sedis</taxon>
        <taxon>Zoopagomycota</taxon>
        <taxon>Kickxellomycotina</taxon>
        <taxon>Dimargaritomycetes</taxon>
        <taxon>Dimargaritales</taxon>
        <taxon>Dimargaritaceae</taxon>
        <taxon>Dispira</taxon>
    </lineage>
</organism>
<keyword evidence="3" id="KW-1185">Reference proteome</keyword>
<feature type="region of interest" description="Disordered" evidence="1">
    <location>
        <begin position="1"/>
        <end position="43"/>
    </location>
</feature>
<dbReference type="Proteomes" id="UP001150925">
    <property type="component" value="Unassembled WGS sequence"/>
</dbReference>
<evidence type="ECO:0000313" key="2">
    <source>
        <dbReference type="EMBL" id="KAJ1964449.1"/>
    </source>
</evidence>
<dbReference type="AlphaFoldDB" id="A0A9W8E265"/>
<accession>A0A9W8E265</accession>
<feature type="region of interest" description="Disordered" evidence="1">
    <location>
        <begin position="265"/>
        <end position="291"/>
    </location>
</feature>
<evidence type="ECO:0000256" key="1">
    <source>
        <dbReference type="SAM" id="MobiDB-lite"/>
    </source>
</evidence>
<comment type="caution">
    <text evidence="2">The sequence shown here is derived from an EMBL/GenBank/DDBJ whole genome shotgun (WGS) entry which is preliminary data.</text>
</comment>
<dbReference type="OrthoDB" id="10331169at2759"/>
<feature type="compositionally biased region" description="Polar residues" evidence="1">
    <location>
        <begin position="1"/>
        <end position="10"/>
    </location>
</feature>
<reference evidence="2" key="1">
    <citation type="submission" date="2022-07" db="EMBL/GenBank/DDBJ databases">
        <title>Phylogenomic reconstructions and comparative analyses of Kickxellomycotina fungi.</title>
        <authorList>
            <person name="Reynolds N.K."/>
            <person name="Stajich J.E."/>
            <person name="Barry K."/>
            <person name="Grigoriev I.V."/>
            <person name="Crous P."/>
            <person name="Smith M.E."/>
        </authorList>
    </citation>
    <scope>NUCLEOTIDE SEQUENCE</scope>
    <source>
        <strain evidence="2">RSA 1196</strain>
    </source>
</reference>
<proteinExistence type="predicted"/>
<evidence type="ECO:0000313" key="3">
    <source>
        <dbReference type="Proteomes" id="UP001150925"/>
    </source>
</evidence>
<name>A0A9W8E265_9FUNG</name>
<protein>
    <submittedName>
        <fullName evidence="2">Uncharacterized protein</fullName>
    </submittedName>
</protein>
<feature type="compositionally biased region" description="Polar residues" evidence="1">
    <location>
        <begin position="31"/>
        <end position="43"/>
    </location>
</feature>
<sequence>MAVSARTNLESGLFGRHKTPLEVTTTPPPSITNEAQPREMSSSMTLPHIQRISSLEDSLKNSPAFGPESVPTGDDVLGRLLRALNSPESVDLTSLKASLPDLRLPISQHKAEGAGCSLPHSPTDSIMGHAEKTQPRVRVRTAVNKVLIRNPSVVYTLQPRWSARSNRVKFTKVPVTALDGPEGEVELPTAQLHFTSPWESLEQVAGHCVGVSREGPLAVSPTETIVPPPTTTTAGRRAVEFSERSMLPPTPQHTPLQRGRVIHTRSGRHCQSRNSAAEFSRPRTSPHPCQRPATVCITTSPDSAYAPRTSSSTFAWQDTPHADTPTFYSLRPSRVSTNYLEDLTDLPTRTSSLAYVPRSRSTSDMNQACAQEPAHPSSPTTLRSSTFPKWTTWTGCSPKSGNSPSHPDPSLSWSGKNFVTSESVKILCPKCQLAVDTEVVPSPKKFQRMLRPFLRRIATHESESNVEQGESGSQQSLHRCPECQHIIGIILPQD</sequence>
<gene>
    <name evidence="2" type="ORF">IWQ62_002928</name>
</gene>
<dbReference type="EMBL" id="JANBPY010000699">
    <property type="protein sequence ID" value="KAJ1964449.1"/>
    <property type="molecule type" value="Genomic_DNA"/>
</dbReference>